<comment type="caution">
    <text evidence="2">The sequence shown here is derived from an EMBL/GenBank/DDBJ whole genome shotgun (WGS) entry which is preliminary data.</text>
</comment>
<reference evidence="2 3" key="1">
    <citation type="journal article" date="2014" name="Genome Biol. Evol.">
        <title>The genome of the myxosporean Thelohanellus kitauei shows adaptations to nutrient acquisition within its fish host.</title>
        <authorList>
            <person name="Yang Y."/>
            <person name="Xiong J."/>
            <person name="Zhou Z."/>
            <person name="Huo F."/>
            <person name="Miao W."/>
            <person name="Ran C."/>
            <person name="Liu Y."/>
            <person name="Zhang J."/>
            <person name="Feng J."/>
            <person name="Wang M."/>
            <person name="Wang M."/>
            <person name="Wang L."/>
            <person name="Yao B."/>
        </authorList>
    </citation>
    <scope>NUCLEOTIDE SEQUENCE [LARGE SCALE GENOMIC DNA]</scope>
    <source>
        <strain evidence="2">Wuqing</strain>
    </source>
</reference>
<dbReference type="OrthoDB" id="427924at2759"/>
<feature type="domain" description="Integrase zinc-binding" evidence="1">
    <location>
        <begin position="58"/>
        <end position="98"/>
    </location>
</feature>
<dbReference type="InterPro" id="IPR041588">
    <property type="entry name" value="Integrase_H2C2"/>
</dbReference>
<evidence type="ECO:0000313" key="2">
    <source>
        <dbReference type="EMBL" id="KII67409.1"/>
    </source>
</evidence>
<keyword evidence="3" id="KW-1185">Reference proteome</keyword>
<organism evidence="2 3">
    <name type="scientific">Thelohanellus kitauei</name>
    <name type="common">Myxosporean</name>
    <dbReference type="NCBI Taxonomy" id="669202"/>
    <lineage>
        <taxon>Eukaryota</taxon>
        <taxon>Metazoa</taxon>
        <taxon>Cnidaria</taxon>
        <taxon>Myxozoa</taxon>
        <taxon>Myxosporea</taxon>
        <taxon>Bivalvulida</taxon>
        <taxon>Platysporina</taxon>
        <taxon>Myxobolidae</taxon>
        <taxon>Thelohanellus</taxon>
    </lineage>
</organism>
<dbReference type="SUPFAM" id="SSF53098">
    <property type="entry name" value="Ribonuclease H-like"/>
    <property type="match status" value="1"/>
</dbReference>
<dbReference type="Pfam" id="PF17921">
    <property type="entry name" value="Integrase_H2C2"/>
    <property type="match status" value="1"/>
</dbReference>
<dbReference type="PANTHER" id="PTHR37984">
    <property type="entry name" value="PROTEIN CBG26694"/>
    <property type="match status" value="1"/>
</dbReference>
<protein>
    <recommendedName>
        <fullName evidence="1">Integrase zinc-binding domain-containing protein</fullName>
    </recommendedName>
</protein>
<dbReference type="Gene3D" id="1.10.340.70">
    <property type="match status" value="1"/>
</dbReference>
<name>A0A0C2IPJ8_THEKT</name>
<dbReference type="EMBL" id="JWZT01003207">
    <property type="protein sequence ID" value="KII67409.1"/>
    <property type="molecule type" value="Genomic_DNA"/>
</dbReference>
<proteinExistence type="predicted"/>
<evidence type="ECO:0000313" key="3">
    <source>
        <dbReference type="Proteomes" id="UP000031668"/>
    </source>
</evidence>
<evidence type="ECO:0000259" key="1">
    <source>
        <dbReference type="Pfam" id="PF17921"/>
    </source>
</evidence>
<gene>
    <name evidence="2" type="ORF">RF11_05333</name>
</gene>
<sequence>MNDSILSEVLFWIQNGWPDIKTDSKFYFYYSIREFLSVKDSTLIMNRSWPRVVIPTLLHKGHCGSSRMINLAREYCYWHNIDKDIDELSKSCIPCRENAKLGLPETTVSDNGKQFMSAEFANFSNRENIKRAERFVQTFKSSINKQMADGKHLDEADF</sequence>
<dbReference type="AlphaFoldDB" id="A0A0C2IPJ8"/>
<dbReference type="InterPro" id="IPR050951">
    <property type="entry name" value="Retrovirus_Pol_polyprotein"/>
</dbReference>
<accession>A0A0C2IPJ8</accession>
<dbReference type="PANTHER" id="PTHR37984:SF5">
    <property type="entry name" value="PROTEIN NYNRIN-LIKE"/>
    <property type="match status" value="1"/>
</dbReference>
<dbReference type="InterPro" id="IPR012337">
    <property type="entry name" value="RNaseH-like_sf"/>
</dbReference>
<dbReference type="Proteomes" id="UP000031668">
    <property type="component" value="Unassembled WGS sequence"/>
</dbReference>